<dbReference type="EMBL" id="JAWWNJ010000016">
    <property type="protein sequence ID" value="KAK7039492.1"/>
    <property type="molecule type" value="Genomic_DNA"/>
</dbReference>
<proteinExistence type="predicted"/>
<dbReference type="AlphaFoldDB" id="A0AAW0CK95"/>
<comment type="caution">
    <text evidence="1">The sequence shown here is derived from an EMBL/GenBank/DDBJ whole genome shotgun (WGS) entry which is preliminary data.</text>
</comment>
<dbReference type="Proteomes" id="UP001362999">
    <property type="component" value="Unassembled WGS sequence"/>
</dbReference>
<gene>
    <name evidence="1" type="ORF">R3P38DRAFT_3467519</name>
</gene>
<accession>A0AAW0CK95</accession>
<dbReference type="SUPFAM" id="SSF52047">
    <property type="entry name" value="RNI-like"/>
    <property type="match status" value="1"/>
</dbReference>
<reference evidence="1 2" key="1">
    <citation type="journal article" date="2024" name="J Genomics">
        <title>Draft genome sequencing and assembly of Favolaschia claudopus CIRM-BRFM 2984 isolated from oak limbs.</title>
        <authorList>
            <person name="Navarro D."/>
            <person name="Drula E."/>
            <person name="Chaduli D."/>
            <person name="Cazenave R."/>
            <person name="Ahrendt S."/>
            <person name="Wang J."/>
            <person name="Lipzen A."/>
            <person name="Daum C."/>
            <person name="Barry K."/>
            <person name="Grigoriev I.V."/>
            <person name="Favel A."/>
            <person name="Rosso M.N."/>
            <person name="Martin F."/>
        </authorList>
    </citation>
    <scope>NUCLEOTIDE SEQUENCE [LARGE SCALE GENOMIC DNA]</scope>
    <source>
        <strain evidence="1 2">CIRM-BRFM 2984</strain>
    </source>
</reference>
<sequence>MPTHCPQHLVMSHDLDSPEESKLEFHPTALARYPVLDLPNEITSDVFIHFLPPYPSCPLLSGPCSPIHLTHICRQWRNIALATPQLWWRAISLSGIQIPPELLDLWLKRTGSLPLSIRIDEFEDGTVPDGLNVLCVILPYISRLEYVQLHILNLLRIPATSEPLRLELPSLRHLDLDLAPENNFFEIHNAPLLKTAVLDKNLCYNMSLPWAQLTSLTLRFISPVDCQLLLKATNLVACRLDFVGDPYDEDEDTISDLIRLAHLESLSITGLWHTASTPPNLLDSFSAPKIRDLDIPETFLHPNYVDALSRFMKRSEGCTSLQRIRITGRMEVSEHAYRSAFPNIPNLIGFSLVF</sequence>
<evidence type="ECO:0000313" key="1">
    <source>
        <dbReference type="EMBL" id="KAK7039492.1"/>
    </source>
</evidence>
<protein>
    <submittedName>
        <fullName evidence="1">F-box domain-containing protein</fullName>
    </submittedName>
</protein>
<organism evidence="1 2">
    <name type="scientific">Favolaschia claudopus</name>
    <dbReference type="NCBI Taxonomy" id="2862362"/>
    <lineage>
        <taxon>Eukaryota</taxon>
        <taxon>Fungi</taxon>
        <taxon>Dikarya</taxon>
        <taxon>Basidiomycota</taxon>
        <taxon>Agaricomycotina</taxon>
        <taxon>Agaricomycetes</taxon>
        <taxon>Agaricomycetidae</taxon>
        <taxon>Agaricales</taxon>
        <taxon>Marasmiineae</taxon>
        <taxon>Mycenaceae</taxon>
        <taxon>Favolaschia</taxon>
    </lineage>
</organism>
<evidence type="ECO:0000313" key="2">
    <source>
        <dbReference type="Proteomes" id="UP001362999"/>
    </source>
</evidence>
<keyword evidence="2" id="KW-1185">Reference proteome</keyword>
<name>A0AAW0CK95_9AGAR</name>